<evidence type="ECO:0000259" key="5">
    <source>
        <dbReference type="Pfam" id="PF00728"/>
    </source>
</evidence>
<evidence type="ECO:0000313" key="6">
    <source>
        <dbReference type="EMBL" id="VDM07250.1"/>
    </source>
</evidence>
<proteinExistence type="inferred from homology"/>
<evidence type="ECO:0000256" key="2">
    <source>
        <dbReference type="ARBA" id="ARBA00006285"/>
    </source>
</evidence>
<comment type="similarity">
    <text evidence="2">Belongs to the glycosyl hydrolase 20 family.</text>
</comment>
<feature type="domain" description="Glycoside hydrolase family 20 catalytic" evidence="5">
    <location>
        <begin position="184"/>
        <end position="363"/>
    </location>
</feature>
<dbReference type="InterPro" id="IPR015883">
    <property type="entry name" value="Glyco_hydro_20_cat"/>
</dbReference>
<evidence type="ECO:0000256" key="4">
    <source>
        <dbReference type="ARBA" id="ARBA00022801"/>
    </source>
</evidence>
<dbReference type="GO" id="GO:0004563">
    <property type="term" value="F:beta-N-acetylhexosaminidase activity"/>
    <property type="evidence" value="ECO:0007669"/>
    <property type="project" value="UniProtKB-EC"/>
</dbReference>
<keyword evidence="7" id="KW-1185">Reference proteome</keyword>
<dbReference type="OMA" id="TWMNPWQ"/>
<dbReference type="Gene3D" id="3.20.20.80">
    <property type="entry name" value="Glycosidases"/>
    <property type="match status" value="1"/>
</dbReference>
<dbReference type="FunCoup" id="A0A3P7DBH8">
    <property type="interactions" value="780"/>
</dbReference>
<dbReference type="PANTHER" id="PTHR21040">
    <property type="entry name" value="BCDNA.GH04120"/>
    <property type="match status" value="1"/>
</dbReference>
<dbReference type="Pfam" id="PF00728">
    <property type="entry name" value="Glyco_hydro_20"/>
    <property type="match status" value="1"/>
</dbReference>
<sequence length="644" mass="75468">MNIISRSRWLRCRIWRFFTIRTFLIFIFCCIILEITLGLPSYKQEDDVHTEYPRDFDSKEVTHSPFKTVKDLQKLKWNEKPVQELVEKKDDRKSKLETIAPFKQPLASLQSVRMRNQDEAQNSTKASYDESFYANRIIHFDLKGAAPKISYLKEVLRLIKANGATGILLEWEDTFPFSGILAENRNSDAYTVEEVRNLLETAKSLKLDVIPLVPTFGHLEWILKVEKFRQYRQNDMFPQVICLADDDGVSVVLEAIRQVVQLHQSFGITYFHIGADEAFQFGECLKDRRWLKENKNKEKDHLAAMHLAKIANYIKTLIPNVRVLAWYDMIKLFESSLIELYHLDKLLEVVVWDYSETLQQQNETFAKIIDKCEFYETLKIFLIILQEFTWNSLAAKFPIVWGSSAYKGANGPLSAFLDLKHYFRNNKSWITHRKAYGTLFRTFRGLIITGWQRYDHFAVLCELLPVALPSVVLNLLVAKAGDKFSTQSIIKAATAALNCTSRISLEYMHSFDSCNFPGVELFSVIHSLRNHIKVIKSEVFESHQVKGWLNRFNIHHGYTQLWYLLQMKSIIEMHISDMLNLTKMVQSLMQPIFRKNTIDEWLYEYTDPIIEQLRELLQHISELKMQRTFAVRNFDIKRKQMHAS</sequence>
<dbReference type="EC" id="3.2.1.52" evidence="3"/>
<evidence type="ECO:0000256" key="1">
    <source>
        <dbReference type="ARBA" id="ARBA00001231"/>
    </source>
</evidence>
<reference evidence="6 7" key="1">
    <citation type="submission" date="2018-11" db="EMBL/GenBank/DDBJ databases">
        <authorList>
            <consortium name="Pathogen Informatics"/>
        </authorList>
    </citation>
    <scope>NUCLEOTIDE SEQUENCE [LARGE SCALE GENOMIC DNA]</scope>
</reference>
<dbReference type="EMBL" id="UYWW01000097">
    <property type="protein sequence ID" value="VDM07250.1"/>
    <property type="molecule type" value="Genomic_DNA"/>
</dbReference>
<dbReference type="CDD" id="cd06565">
    <property type="entry name" value="GH20_GcnA-like"/>
    <property type="match status" value="1"/>
</dbReference>
<dbReference type="OrthoDB" id="47475at2759"/>
<dbReference type="SUPFAM" id="SSF51445">
    <property type="entry name" value="(Trans)glycosidases"/>
    <property type="match status" value="1"/>
</dbReference>
<organism evidence="6 7">
    <name type="scientific">Wuchereria bancrofti</name>
    <dbReference type="NCBI Taxonomy" id="6293"/>
    <lineage>
        <taxon>Eukaryota</taxon>
        <taxon>Metazoa</taxon>
        <taxon>Ecdysozoa</taxon>
        <taxon>Nematoda</taxon>
        <taxon>Chromadorea</taxon>
        <taxon>Rhabditida</taxon>
        <taxon>Spirurina</taxon>
        <taxon>Spiruromorpha</taxon>
        <taxon>Filarioidea</taxon>
        <taxon>Onchocercidae</taxon>
        <taxon>Wuchereria</taxon>
    </lineage>
</organism>
<dbReference type="PANTHER" id="PTHR21040:SF4">
    <property type="entry name" value="BETA-N-ACETYLHEXOSAMINIDASE"/>
    <property type="match status" value="1"/>
</dbReference>
<dbReference type="Proteomes" id="UP000270924">
    <property type="component" value="Unassembled WGS sequence"/>
</dbReference>
<dbReference type="AlphaFoldDB" id="A0A3P7DBH8"/>
<dbReference type="InParanoid" id="A0A3P7DBH8"/>
<accession>A0A3P7DBH8</accession>
<evidence type="ECO:0000256" key="3">
    <source>
        <dbReference type="ARBA" id="ARBA00012663"/>
    </source>
</evidence>
<protein>
    <recommendedName>
        <fullName evidence="3">beta-N-acetylhexosaminidase</fullName>
        <ecNumber evidence="3">3.2.1.52</ecNumber>
    </recommendedName>
</protein>
<comment type="catalytic activity">
    <reaction evidence="1">
        <text>Hydrolysis of terminal non-reducing N-acetyl-D-hexosamine residues in N-acetyl-beta-D-hexosaminides.</text>
        <dbReference type="EC" id="3.2.1.52"/>
    </reaction>
</comment>
<dbReference type="InterPro" id="IPR038901">
    <property type="entry name" value="HEXDC-like"/>
</dbReference>
<name>A0A3P7DBH8_WUCBA</name>
<evidence type="ECO:0000313" key="7">
    <source>
        <dbReference type="Proteomes" id="UP000270924"/>
    </source>
</evidence>
<dbReference type="GO" id="GO:0005975">
    <property type="term" value="P:carbohydrate metabolic process"/>
    <property type="evidence" value="ECO:0007669"/>
    <property type="project" value="InterPro"/>
</dbReference>
<keyword evidence="4" id="KW-0378">Hydrolase</keyword>
<dbReference type="InterPro" id="IPR017853">
    <property type="entry name" value="GH"/>
</dbReference>
<gene>
    <name evidence="6" type="ORF">WBA_LOCUS636</name>
</gene>